<sequence>MEVQLDSSFRFHPTLPLDADHYQKCYKAFCGALICCATTSRKSLGTAIDNRLLGVGAILTDKLGRRMEGQQPPIDEPLRHLGVGSGSGRIEGHLLQVLLGTFKQIYSRVLEPSGESIASYQALVQADPSLAEGVEFDWRQQTLEAYQASDDKGRDVKFDVITSMHSIYYGGRMEDKVPYLYNLLTEGGVLLFELKSETDDLSQVQRHFLSPDIPGYRYYTAQKLQSFLDASDIKYDRVDGPRYHIDVTECFDNRSTEGALILDFLSHMRQFRKEVPVERREMFLGLLRQNARPVGDRLMLTHDTSVVTVQRTAGQEFKE</sequence>
<dbReference type="GeneID" id="119746060"/>
<evidence type="ECO:0000313" key="1">
    <source>
        <dbReference type="EnsemblMetazoa" id="XP_038078760.1"/>
    </source>
</evidence>
<protein>
    <recommendedName>
        <fullName evidence="3">Histamine N-methyltransferase</fullName>
    </recommendedName>
</protein>
<dbReference type="OrthoDB" id="5984880at2759"/>
<evidence type="ECO:0008006" key="3">
    <source>
        <dbReference type="Google" id="ProtNLM"/>
    </source>
</evidence>
<organism evidence="1 2">
    <name type="scientific">Patiria miniata</name>
    <name type="common">Bat star</name>
    <name type="synonym">Asterina miniata</name>
    <dbReference type="NCBI Taxonomy" id="46514"/>
    <lineage>
        <taxon>Eukaryota</taxon>
        <taxon>Metazoa</taxon>
        <taxon>Echinodermata</taxon>
        <taxon>Eleutherozoa</taxon>
        <taxon>Asterozoa</taxon>
        <taxon>Asteroidea</taxon>
        <taxon>Valvatacea</taxon>
        <taxon>Valvatida</taxon>
        <taxon>Asterinidae</taxon>
        <taxon>Patiria</taxon>
    </lineage>
</organism>
<evidence type="ECO:0000313" key="2">
    <source>
        <dbReference type="Proteomes" id="UP000887568"/>
    </source>
</evidence>
<accession>A0A914BS19</accession>
<dbReference type="OMA" id="IYYGGRM"/>
<dbReference type="RefSeq" id="XP_038078760.1">
    <property type="nucleotide sequence ID" value="XM_038222832.1"/>
</dbReference>
<dbReference type="EnsemblMetazoa" id="XM_038222832.1">
    <property type="protein sequence ID" value="XP_038078760.1"/>
    <property type="gene ID" value="LOC119746060"/>
</dbReference>
<dbReference type="InterPro" id="IPR029063">
    <property type="entry name" value="SAM-dependent_MTases_sf"/>
</dbReference>
<keyword evidence="2" id="KW-1185">Reference proteome</keyword>
<reference evidence="1" key="1">
    <citation type="submission" date="2022-11" db="UniProtKB">
        <authorList>
            <consortium name="EnsemblMetazoa"/>
        </authorList>
    </citation>
    <scope>IDENTIFICATION</scope>
</reference>
<proteinExistence type="predicted"/>
<dbReference type="SUPFAM" id="SSF53335">
    <property type="entry name" value="S-adenosyl-L-methionine-dependent methyltransferases"/>
    <property type="match status" value="1"/>
</dbReference>
<name>A0A914BS19_PATMI</name>
<dbReference type="Proteomes" id="UP000887568">
    <property type="component" value="Unplaced"/>
</dbReference>
<dbReference type="AlphaFoldDB" id="A0A914BS19"/>
<dbReference type="Gene3D" id="3.40.50.150">
    <property type="entry name" value="Vaccinia Virus protein VP39"/>
    <property type="match status" value="1"/>
</dbReference>